<feature type="region of interest" description="Disordered" evidence="1">
    <location>
        <begin position="1"/>
        <end position="22"/>
    </location>
</feature>
<sequence>MTGRDSEVRDDEDAEGVDGRVAGLEEQVGKLASLVADLAGKGGSPAGPAPSPSVWRQRAFNPLEVSDPARRLDAWERLYAFVELVNATFGAQRTEAGTAPLYVRAGWWDSPLAVMHLAALCEAWAEASFTDGEPLAGGHDMLWLLLERAVPVLELVCGRSEEATRWSQQHRPTWSLEPPSLLARRERTRRASFEVFLAQDAPVPARTAFACRMEAELNPPDRLAGLASAEEEWEPAEEEWPPAEEEL</sequence>
<evidence type="ECO:0000313" key="3">
    <source>
        <dbReference type="Proteomes" id="UP000273001"/>
    </source>
</evidence>
<proteinExistence type="predicted"/>
<evidence type="ECO:0000256" key="1">
    <source>
        <dbReference type="SAM" id="MobiDB-lite"/>
    </source>
</evidence>
<gene>
    <name evidence="2" type="ORF">D5R93_02275</name>
</gene>
<reference evidence="2 3" key="1">
    <citation type="submission" date="2018-09" db="EMBL/GenBank/DDBJ databases">
        <authorList>
            <person name="Li J."/>
        </authorList>
    </citation>
    <scope>NUCLEOTIDE SEQUENCE [LARGE SCALE GENOMIC DNA]</scope>
    <source>
        <strain evidence="2 3">2129</strain>
    </source>
</reference>
<accession>A0ABM6Z1M2</accession>
<name>A0ABM6Z1M2_9ACTO</name>
<feature type="region of interest" description="Disordered" evidence="1">
    <location>
        <begin position="221"/>
        <end position="247"/>
    </location>
</feature>
<keyword evidence="3" id="KW-1185">Reference proteome</keyword>
<dbReference type="RefSeq" id="WP_120203585.1">
    <property type="nucleotide sequence ID" value="NZ_CP032514.1"/>
</dbReference>
<evidence type="ECO:0000313" key="2">
    <source>
        <dbReference type="EMBL" id="AYD89174.1"/>
    </source>
</evidence>
<dbReference type="Proteomes" id="UP000273001">
    <property type="component" value="Chromosome"/>
</dbReference>
<dbReference type="EMBL" id="CP032514">
    <property type="protein sequence ID" value="AYD89174.1"/>
    <property type="molecule type" value="Genomic_DNA"/>
</dbReference>
<organism evidence="2 3">
    <name type="scientific">Actinomyces lilanjuaniae</name>
    <dbReference type="NCBI Taxonomy" id="2321394"/>
    <lineage>
        <taxon>Bacteria</taxon>
        <taxon>Bacillati</taxon>
        <taxon>Actinomycetota</taxon>
        <taxon>Actinomycetes</taxon>
        <taxon>Actinomycetales</taxon>
        <taxon>Actinomycetaceae</taxon>
        <taxon>Actinomyces</taxon>
    </lineage>
</organism>
<protein>
    <recommendedName>
        <fullName evidence="4">DUF4913 domain-containing protein</fullName>
    </recommendedName>
</protein>
<evidence type="ECO:0008006" key="4">
    <source>
        <dbReference type="Google" id="ProtNLM"/>
    </source>
</evidence>
<feature type="compositionally biased region" description="Acidic residues" evidence="1">
    <location>
        <begin position="229"/>
        <end position="247"/>
    </location>
</feature>